<feature type="compositionally biased region" description="Acidic residues" evidence="1">
    <location>
        <begin position="12"/>
        <end position="24"/>
    </location>
</feature>
<dbReference type="eggNOG" id="ENOG50303W5">
    <property type="taxonomic scope" value="Bacteria"/>
</dbReference>
<comment type="caution">
    <text evidence="2">The sequence shown here is derived from an EMBL/GenBank/DDBJ whole genome shotgun (WGS) entry which is preliminary data.</text>
</comment>
<dbReference type="AlphaFoldDB" id="D4CYG9"/>
<evidence type="ECO:0000256" key="1">
    <source>
        <dbReference type="SAM" id="MobiDB-lite"/>
    </source>
</evidence>
<dbReference type="OrthoDB" id="9819477at2"/>
<accession>D4CYG9</accession>
<evidence type="ECO:0000313" key="2">
    <source>
        <dbReference type="EMBL" id="EFE85587.1"/>
    </source>
</evidence>
<dbReference type="Proteomes" id="UP000003748">
    <property type="component" value="Unassembled WGS sequence"/>
</dbReference>
<dbReference type="HOGENOM" id="CLU_1150549_0_0_0"/>
<protein>
    <submittedName>
        <fullName evidence="2">Uncharacterized protein</fullName>
    </submittedName>
</protein>
<evidence type="ECO:0000313" key="3">
    <source>
        <dbReference type="Proteomes" id="UP000003748"/>
    </source>
</evidence>
<reference evidence="2 3" key="1">
    <citation type="submission" date="2010-02" db="EMBL/GenBank/DDBJ databases">
        <authorList>
            <person name="Weinstock G."/>
            <person name="Sodergren E."/>
            <person name="Clifton S."/>
            <person name="Fulton L."/>
            <person name="Fulton B."/>
            <person name="Courtney L."/>
            <person name="Fronick C."/>
            <person name="Harrison M."/>
            <person name="Strong C."/>
            <person name="Farmer C."/>
            <person name="Delahaunty K."/>
            <person name="Markovic C."/>
            <person name="Hall O."/>
            <person name="Minx P."/>
            <person name="Tomlinson C."/>
            <person name="Mitreva M."/>
            <person name="Nelson J."/>
            <person name="Hou S."/>
            <person name="Wollam A."/>
            <person name="Pepin K.H."/>
            <person name="Johnson M."/>
            <person name="Bhonagiri V."/>
            <person name="Zhang X."/>
            <person name="Suruliraj S."/>
            <person name="Warren W."/>
            <person name="Chinwalla A."/>
            <person name="Mardis E.R."/>
            <person name="Wilson R.K."/>
        </authorList>
    </citation>
    <scope>NUCLEOTIDE SEQUENCE [LARGE SCALE GENOMIC DNA]</scope>
    <source>
        <strain evidence="2 3">ATCC 33693</strain>
    </source>
</reference>
<dbReference type="EMBL" id="ACJY01000109">
    <property type="protein sequence ID" value="EFE85587.1"/>
    <property type="molecule type" value="Genomic_DNA"/>
</dbReference>
<dbReference type="GeneID" id="78420630"/>
<dbReference type="RefSeq" id="WP_005975666.1">
    <property type="nucleotide sequence ID" value="NZ_GG665898.1"/>
</dbReference>
<organism evidence="2 3">
    <name type="scientific">Fusobacterium periodonticum ATCC 33693</name>
    <dbReference type="NCBI Taxonomy" id="546275"/>
    <lineage>
        <taxon>Bacteria</taxon>
        <taxon>Fusobacteriati</taxon>
        <taxon>Fusobacteriota</taxon>
        <taxon>Fusobacteriia</taxon>
        <taxon>Fusobacteriales</taxon>
        <taxon>Fusobacteriaceae</taxon>
        <taxon>Fusobacterium</taxon>
    </lineage>
</organism>
<dbReference type="STRING" id="546275.FUSPEROL_02484"/>
<sequence length="242" mass="28353">MGLLEDVSMLVGEEEIEDKEEVETSNESMSAENFDKFMKGKDDILIPGWLGIFKEEKDDERDIIPWLRKEKAIKEDSEKTEEEKYLESIFKGQKNEFDLIFLALNNNETDKIDESPEEKLKKFNWINFENENFYLDDNVRVDKNIKTEIYLTDDEFKNGTTKIVNFERLELITKYNYIDGSETSETAPITYTKEIIIPANIEEGTVYKFVGFGNCFEDIDENIQQGDLYVFVLRGDKNDKNC</sequence>
<proteinExistence type="predicted"/>
<feature type="region of interest" description="Disordered" evidence="1">
    <location>
        <begin position="1"/>
        <end position="31"/>
    </location>
</feature>
<gene>
    <name evidence="2" type="ORF">FUSPEROL_02484</name>
</gene>
<name>D4CYG9_9FUSO</name>